<evidence type="ECO:0000313" key="2">
    <source>
        <dbReference type="Proteomes" id="UP000076798"/>
    </source>
</evidence>
<reference evidence="1 2" key="1">
    <citation type="journal article" date="2016" name="Mol. Biol. Evol.">
        <title>Comparative Genomics of Early-Diverging Mushroom-Forming Fungi Provides Insights into the Origins of Lignocellulose Decay Capabilities.</title>
        <authorList>
            <person name="Nagy L.G."/>
            <person name="Riley R."/>
            <person name="Tritt A."/>
            <person name="Adam C."/>
            <person name="Daum C."/>
            <person name="Floudas D."/>
            <person name="Sun H."/>
            <person name="Yadav J.S."/>
            <person name="Pangilinan J."/>
            <person name="Larsson K.H."/>
            <person name="Matsuura K."/>
            <person name="Barry K."/>
            <person name="Labutti K."/>
            <person name="Kuo R."/>
            <person name="Ohm R.A."/>
            <person name="Bhattacharya S.S."/>
            <person name="Shirouzu T."/>
            <person name="Yoshinaga Y."/>
            <person name="Martin F.M."/>
            <person name="Grigoriev I.V."/>
            <person name="Hibbett D.S."/>
        </authorList>
    </citation>
    <scope>NUCLEOTIDE SEQUENCE [LARGE SCALE GENOMIC DNA]</scope>
    <source>
        <strain evidence="1 2">HHB10207 ss-3</strain>
    </source>
</reference>
<evidence type="ECO:0008006" key="3">
    <source>
        <dbReference type="Google" id="ProtNLM"/>
    </source>
</evidence>
<keyword evidence="2" id="KW-1185">Reference proteome</keyword>
<dbReference type="EMBL" id="KV428035">
    <property type="protein sequence ID" value="KZT40254.1"/>
    <property type="molecule type" value="Genomic_DNA"/>
</dbReference>
<accession>A0A166F419</accession>
<dbReference type="Gene3D" id="3.30.710.10">
    <property type="entry name" value="Potassium Channel Kv1.1, Chain A"/>
    <property type="match status" value="1"/>
</dbReference>
<sequence>MSSPIFSDMLTIGDHHPKDRATRDAHGGLLSVQLTETGETLEALLRVIYPLPNPAINTLELLSSLTDAAVKYDVGAALNYVRSLLLQDRFLSQWPLRVYAIARRYSFSDVEDAALKKCYGLDLGEPWLLSYPETKNLGALDLHKLIVFKQKRTKEAIAKLPKFQMNIKKCRVCHQQGCAWWPRFYQSAREALEDCPSSEGITFAMMLQAAELAEGDANTQCSRNCEDVVRNSHILPRLKASIDALPWEYGYPAATALVLSSSICGGNVLPTKHSHPSLFLYDTFMSSHLEAIEAPADVAVVDEPKKPRTSPQFNDADADLVCRTSDGVDFIVYQWLMAKASPLFHDLAPPTFHVADVNSIAGPGGGAIRVVGVDEDSKVFTQLLSFIYPVPNPQIMTFDELSLLIDAAEKYNVSAAKEVLKLTMASDQWLKEAPLRAFSIARRYAYKEVAEQAFRHSLSVALATDSSVLDSPELVHLSLKDFQRLIYSKDRRTRAAIVTLRAKAQLPKSCSLCKAVGCAWHQSFLAYAEAALRACPTGEVLHAAFAKSLAVGEKPTLACPGKFESATLAIYQDKWLDGVIASIDVLPWVYTPPTSLPVDTKKRKSPPPP</sequence>
<name>A0A166F419_9AGAM</name>
<gene>
    <name evidence="1" type="ORF">SISSUDRAFT_1127407</name>
</gene>
<organism evidence="1 2">
    <name type="scientific">Sistotremastrum suecicum HHB10207 ss-3</name>
    <dbReference type="NCBI Taxonomy" id="1314776"/>
    <lineage>
        <taxon>Eukaryota</taxon>
        <taxon>Fungi</taxon>
        <taxon>Dikarya</taxon>
        <taxon>Basidiomycota</taxon>
        <taxon>Agaricomycotina</taxon>
        <taxon>Agaricomycetes</taxon>
        <taxon>Sistotremastrales</taxon>
        <taxon>Sistotremastraceae</taxon>
        <taxon>Sistotremastrum</taxon>
    </lineage>
</organism>
<dbReference type="Proteomes" id="UP000076798">
    <property type="component" value="Unassembled WGS sequence"/>
</dbReference>
<evidence type="ECO:0000313" key="1">
    <source>
        <dbReference type="EMBL" id="KZT40254.1"/>
    </source>
</evidence>
<proteinExistence type="predicted"/>
<dbReference type="AlphaFoldDB" id="A0A166F419"/>
<protein>
    <recommendedName>
        <fullName evidence="3">BTB domain-containing protein</fullName>
    </recommendedName>
</protein>
<dbReference type="InterPro" id="IPR011333">
    <property type="entry name" value="SKP1/BTB/POZ_sf"/>
</dbReference>
<dbReference type="OrthoDB" id="3184970at2759"/>